<gene>
    <name evidence="3" type="ORF">K505DRAFT_341378</name>
</gene>
<dbReference type="Proteomes" id="UP000799757">
    <property type="component" value="Unassembled WGS sequence"/>
</dbReference>
<feature type="transmembrane region" description="Helical" evidence="2">
    <location>
        <begin position="36"/>
        <end position="60"/>
    </location>
</feature>
<keyword evidence="2" id="KW-0812">Transmembrane</keyword>
<keyword evidence="2" id="KW-0472">Membrane</keyword>
<dbReference type="EMBL" id="MU002147">
    <property type="protein sequence ID" value="KAF2789305.1"/>
    <property type="molecule type" value="Genomic_DNA"/>
</dbReference>
<organism evidence="3 4">
    <name type="scientific">Melanomma pulvis-pyrius CBS 109.77</name>
    <dbReference type="NCBI Taxonomy" id="1314802"/>
    <lineage>
        <taxon>Eukaryota</taxon>
        <taxon>Fungi</taxon>
        <taxon>Dikarya</taxon>
        <taxon>Ascomycota</taxon>
        <taxon>Pezizomycotina</taxon>
        <taxon>Dothideomycetes</taxon>
        <taxon>Pleosporomycetidae</taxon>
        <taxon>Pleosporales</taxon>
        <taxon>Melanommataceae</taxon>
        <taxon>Melanomma</taxon>
    </lineage>
</organism>
<proteinExistence type="predicted"/>
<protein>
    <submittedName>
        <fullName evidence="3">Uncharacterized protein</fullName>
    </submittedName>
</protein>
<name>A0A6A6WZC1_9PLEO</name>
<keyword evidence="4" id="KW-1185">Reference proteome</keyword>
<keyword evidence="2" id="KW-1133">Transmembrane helix</keyword>
<sequence length="171" mass="19660">MPPFPPTNNTTLHISALAPPPEVGDTSSDQPLSSGALIGIIIAVVVLFGALGFCVLHWMVGVPKMADTENGIWVTDGRGHWKQIRGRGSRRVGDRYRRPPRDRYRSEPGERYGSGRWPGDGNGRWVRDRQGRWIRHRHNSWIREREWNGRWFGERYGNRRWAPHPGWAGNY</sequence>
<accession>A0A6A6WZC1</accession>
<dbReference type="AlphaFoldDB" id="A0A6A6WZC1"/>
<feature type="compositionally biased region" description="Basic and acidic residues" evidence="1">
    <location>
        <begin position="91"/>
        <end position="110"/>
    </location>
</feature>
<evidence type="ECO:0000313" key="3">
    <source>
        <dbReference type="EMBL" id="KAF2789305.1"/>
    </source>
</evidence>
<evidence type="ECO:0000313" key="4">
    <source>
        <dbReference type="Proteomes" id="UP000799757"/>
    </source>
</evidence>
<reference evidence="3" key="1">
    <citation type="journal article" date="2020" name="Stud. Mycol.">
        <title>101 Dothideomycetes genomes: a test case for predicting lifestyles and emergence of pathogens.</title>
        <authorList>
            <person name="Haridas S."/>
            <person name="Albert R."/>
            <person name="Binder M."/>
            <person name="Bloem J."/>
            <person name="Labutti K."/>
            <person name="Salamov A."/>
            <person name="Andreopoulos B."/>
            <person name="Baker S."/>
            <person name="Barry K."/>
            <person name="Bills G."/>
            <person name="Bluhm B."/>
            <person name="Cannon C."/>
            <person name="Castanera R."/>
            <person name="Culley D."/>
            <person name="Daum C."/>
            <person name="Ezra D."/>
            <person name="Gonzalez J."/>
            <person name="Henrissat B."/>
            <person name="Kuo A."/>
            <person name="Liang C."/>
            <person name="Lipzen A."/>
            <person name="Lutzoni F."/>
            <person name="Magnuson J."/>
            <person name="Mondo S."/>
            <person name="Nolan M."/>
            <person name="Ohm R."/>
            <person name="Pangilinan J."/>
            <person name="Park H.-J."/>
            <person name="Ramirez L."/>
            <person name="Alfaro M."/>
            <person name="Sun H."/>
            <person name="Tritt A."/>
            <person name="Yoshinaga Y."/>
            <person name="Zwiers L.-H."/>
            <person name="Turgeon B."/>
            <person name="Goodwin S."/>
            <person name="Spatafora J."/>
            <person name="Crous P."/>
            <person name="Grigoriev I."/>
        </authorList>
    </citation>
    <scope>NUCLEOTIDE SEQUENCE</scope>
    <source>
        <strain evidence="3">CBS 109.77</strain>
    </source>
</reference>
<feature type="region of interest" description="Disordered" evidence="1">
    <location>
        <begin position="89"/>
        <end position="118"/>
    </location>
</feature>
<evidence type="ECO:0000256" key="1">
    <source>
        <dbReference type="SAM" id="MobiDB-lite"/>
    </source>
</evidence>
<evidence type="ECO:0000256" key="2">
    <source>
        <dbReference type="SAM" id="Phobius"/>
    </source>
</evidence>